<evidence type="ECO:0000313" key="1">
    <source>
        <dbReference type="EnsemblMetazoa" id="PPA35550.1"/>
    </source>
</evidence>
<dbReference type="OrthoDB" id="5829528at2759"/>
<protein>
    <submittedName>
        <fullName evidence="1">Uncharacterized protein</fullName>
    </submittedName>
</protein>
<name>A0A2A6B7M1_PRIPA</name>
<organism evidence="1 2">
    <name type="scientific">Pristionchus pacificus</name>
    <name type="common">Parasitic nematode worm</name>
    <dbReference type="NCBI Taxonomy" id="54126"/>
    <lineage>
        <taxon>Eukaryota</taxon>
        <taxon>Metazoa</taxon>
        <taxon>Ecdysozoa</taxon>
        <taxon>Nematoda</taxon>
        <taxon>Chromadorea</taxon>
        <taxon>Rhabditida</taxon>
        <taxon>Rhabditina</taxon>
        <taxon>Diplogasteromorpha</taxon>
        <taxon>Diplogasteroidea</taxon>
        <taxon>Neodiplogasteridae</taxon>
        <taxon>Pristionchus</taxon>
    </lineage>
</organism>
<accession>A0A2A6B7M1</accession>
<reference evidence="2" key="1">
    <citation type="journal article" date="2008" name="Nat. Genet.">
        <title>The Pristionchus pacificus genome provides a unique perspective on nematode lifestyle and parasitism.</title>
        <authorList>
            <person name="Dieterich C."/>
            <person name="Clifton S.W."/>
            <person name="Schuster L.N."/>
            <person name="Chinwalla A."/>
            <person name="Delehaunty K."/>
            <person name="Dinkelacker I."/>
            <person name="Fulton L."/>
            <person name="Fulton R."/>
            <person name="Godfrey J."/>
            <person name="Minx P."/>
            <person name="Mitreva M."/>
            <person name="Roeseler W."/>
            <person name="Tian H."/>
            <person name="Witte H."/>
            <person name="Yang S.P."/>
            <person name="Wilson R.K."/>
            <person name="Sommer R.J."/>
        </authorList>
    </citation>
    <scope>NUCLEOTIDE SEQUENCE [LARGE SCALE GENOMIC DNA]</scope>
    <source>
        <strain evidence="2">PS312</strain>
    </source>
</reference>
<dbReference type="PANTHER" id="PTHR23425:SF8">
    <property type="entry name" value="NUCLEOPORIN AMO1-LIKE"/>
    <property type="match status" value="1"/>
</dbReference>
<dbReference type="EnsemblMetazoa" id="PPA35550.1">
    <property type="protein sequence ID" value="PPA35550.1"/>
    <property type="gene ID" value="WBGene00273919"/>
</dbReference>
<proteinExistence type="predicted"/>
<dbReference type="AlphaFoldDB" id="A0A2A6B7M1"/>
<evidence type="ECO:0000313" key="2">
    <source>
        <dbReference type="Proteomes" id="UP000005239"/>
    </source>
</evidence>
<dbReference type="Proteomes" id="UP000005239">
    <property type="component" value="Unassembled WGS sequence"/>
</dbReference>
<dbReference type="PANTHER" id="PTHR23425">
    <property type="entry name" value="NUCLEOPORIN AMO1-LIKE"/>
    <property type="match status" value="1"/>
</dbReference>
<dbReference type="Gene3D" id="3.60.10.10">
    <property type="entry name" value="Endonuclease/exonuclease/phosphatase"/>
    <property type="match status" value="1"/>
</dbReference>
<dbReference type="InterPro" id="IPR036691">
    <property type="entry name" value="Endo/exonu/phosph_ase_sf"/>
</dbReference>
<accession>A0A8R1UPR7</accession>
<reference evidence="1" key="2">
    <citation type="submission" date="2022-06" db="UniProtKB">
        <authorList>
            <consortium name="EnsemblMetazoa"/>
        </authorList>
    </citation>
    <scope>IDENTIFICATION</scope>
    <source>
        <strain evidence="1">PS312</strain>
    </source>
</reference>
<gene>
    <name evidence="1" type="primary">WBGene00273919</name>
</gene>
<dbReference type="SUPFAM" id="SSF56219">
    <property type="entry name" value="DNase I-like"/>
    <property type="match status" value="1"/>
</dbReference>
<keyword evidence="2" id="KW-1185">Reference proteome</keyword>
<sequence>MDSRLNQLATLTIPSKKLHIILIYAPTSTSTDDVYDQIIDNAESAMKQAPKGYMSFIIGDLNGRVKREPGMESIVGQYTFADMNDRGRRIVELCSRSRLRVWNTWHVSRKNRLWTWRGPGGVVKHQIDYLIGPQSAPVVKTTVINRLEYDTDHRLVRMTLHLDGKKKWKRKRPKMRKFDRTEYRSNANALAMMIVPIPPDPIQVYNATVSLLHKTATGCWKETEFVSKFSNATKALLLERCNLKSDPMRTTDYVNVCKEARKSLQEDLRLRKENELMTAIEKGRSISKVVRSQDMYKKRLLLKDSNGLLSQKETEEQVKNFYEELFSPKFSIAQPNLYSTENLPPFTLSEISNAINSLKFGHAAGIDRILPDILTTLTYADDVVVVARNRSDLATMIGKLIVECGKVGLQVHPAKTMLLTENRKQKQPLSVRGQQFLYQEGGKYLGRYLSFPIDNVKEIKRRIQSGWNAWGKLSELLRHHLVSMEAKRRAFDACITPCVLYGCEAWTLRETDRELLAVTQRKMERRMLKLRWQDRWTNERVRQATGVKDWVMEAERRKLAWANKIRKMDDTKWARKMTTWIPYNNANKRGQGRPKERWRNDLKRKIGSDWWSIDDEEWLSRLS</sequence>